<dbReference type="EMBL" id="JAVFWL010000002">
    <property type="protein sequence ID" value="KAK6738409.1"/>
    <property type="molecule type" value="Genomic_DNA"/>
</dbReference>
<proteinExistence type="predicted"/>
<evidence type="ECO:0000313" key="1">
    <source>
        <dbReference type="EMBL" id="KAK6738409.1"/>
    </source>
</evidence>
<accession>A0ABR1CJ37</accession>
<evidence type="ECO:0000313" key="2">
    <source>
        <dbReference type="Proteomes" id="UP001303046"/>
    </source>
</evidence>
<keyword evidence="2" id="KW-1185">Reference proteome</keyword>
<reference evidence="1 2" key="1">
    <citation type="submission" date="2023-08" db="EMBL/GenBank/DDBJ databases">
        <title>A Necator americanus chromosomal reference genome.</title>
        <authorList>
            <person name="Ilik V."/>
            <person name="Petrzelkova K.J."/>
            <person name="Pardy F."/>
            <person name="Fuh T."/>
            <person name="Niatou-Singa F.S."/>
            <person name="Gouil Q."/>
            <person name="Baker L."/>
            <person name="Ritchie M.E."/>
            <person name="Jex A.R."/>
            <person name="Gazzola D."/>
            <person name="Li H."/>
            <person name="Toshio Fujiwara R."/>
            <person name="Zhan B."/>
            <person name="Aroian R.V."/>
            <person name="Pafco B."/>
            <person name="Schwarz E.M."/>
        </authorList>
    </citation>
    <scope>NUCLEOTIDE SEQUENCE [LARGE SCALE GENOMIC DNA]</scope>
    <source>
        <strain evidence="1 2">Aroian</strain>
        <tissue evidence="1">Whole animal</tissue>
    </source>
</reference>
<dbReference type="Proteomes" id="UP001303046">
    <property type="component" value="Unassembled WGS sequence"/>
</dbReference>
<name>A0ABR1CJ37_NECAM</name>
<comment type="caution">
    <text evidence="1">The sequence shown here is derived from an EMBL/GenBank/DDBJ whole genome shotgun (WGS) entry which is preliminary data.</text>
</comment>
<gene>
    <name evidence="1" type="primary">Necator_chrII.g8284</name>
    <name evidence="1" type="ORF">RB195_020490</name>
</gene>
<protein>
    <submittedName>
        <fullName evidence="1">Uncharacterized protein</fullName>
    </submittedName>
</protein>
<sequence length="106" mass="12345">MLLCSRYASPEPIERSRIRNCITKCRSTTTFAFLPNRSSIVQCYPNVLYAFIHMYYSPCIYKYTCEFYSSHEFGQCSPRITMSTSTFCIVVSVIVGFDKRFILKES</sequence>
<organism evidence="1 2">
    <name type="scientific">Necator americanus</name>
    <name type="common">Human hookworm</name>
    <dbReference type="NCBI Taxonomy" id="51031"/>
    <lineage>
        <taxon>Eukaryota</taxon>
        <taxon>Metazoa</taxon>
        <taxon>Ecdysozoa</taxon>
        <taxon>Nematoda</taxon>
        <taxon>Chromadorea</taxon>
        <taxon>Rhabditida</taxon>
        <taxon>Rhabditina</taxon>
        <taxon>Rhabditomorpha</taxon>
        <taxon>Strongyloidea</taxon>
        <taxon>Ancylostomatidae</taxon>
        <taxon>Bunostominae</taxon>
        <taxon>Necator</taxon>
    </lineage>
</organism>